<dbReference type="RefSeq" id="WP_285619727.1">
    <property type="nucleotide sequence ID" value="NZ_BSTJ01000002.1"/>
</dbReference>
<proteinExistence type="predicted"/>
<dbReference type="SMART" id="SM00332">
    <property type="entry name" value="PP2Cc"/>
    <property type="match status" value="1"/>
</dbReference>
<organism evidence="2 3">
    <name type="scientific">Actinoallomurus iriomotensis</name>
    <dbReference type="NCBI Taxonomy" id="478107"/>
    <lineage>
        <taxon>Bacteria</taxon>
        <taxon>Bacillati</taxon>
        <taxon>Actinomycetota</taxon>
        <taxon>Actinomycetes</taxon>
        <taxon>Streptosporangiales</taxon>
        <taxon>Thermomonosporaceae</taxon>
        <taxon>Actinoallomurus</taxon>
    </lineage>
</organism>
<dbReference type="Proteomes" id="UP001165135">
    <property type="component" value="Unassembled WGS sequence"/>
</dbReference>
<feature type="domain" description="PPM-type phosphatase" evidence="1">
    <location>
        <begin position="71"/>
        <end position="316"/>
    </location>
</feature>
<evidence type="ECO:0000313" key="3">
    <source>
        <dbReference type="Proteomes" id="UP001165135"/>
    </source>
</evidence>
<dbReference type="SMART" id="SM00331">
    <property type="entry name" value="PP2C_SIG"/>
    <property type="match status" value="1"/>
</dbReference>
<dbReference type="Gene3D" id="3.60.40.10">
    <property type="entry name" value="PPM-type phosphatase domain"/>
    <property type="match status" value="1"/>
</dbReference>
<accession>A0A9W6RE13</accession>
<dbReference type="AlphaFoldDB" id="A0A9W6RE13"/>
<reference evidence="2" key="1">
    <citation type="submission" date="2023-03" db="EMBL/GenBank/DDBJ databases">
        <title>Actinoallomurus iriomotensis NBRC 103681.</title>
        <authorList>
            <person name="Ichikawa N."/>
            <person name="Sato H."/>
            <person name="Tonouchi N."/>
        </authorList>
    </citation>
    <scope>NUCLEOTIDE SEQUENCE</scope>
    <source>
        <strain evidence="2">NBRC 103681</strain>
    </source>
</reference>
<sequence length="332" mass="34331">MAATTEERACPVCDLPVYPDEDYCEACGHRLDAPVPRCPGCGGTAISDGYCEQCGLRQPDGTDHVELEIPGAAGVSDRGLRHSRNEDAMALAATTDGVAGVVCDGVSSSTRPEDASRVAADTGAAALAELRAAGQDPESATRTAAARAAEAVARLGGGDGDDTQPTEPPSCTYVSALVHGDSVTVGWIGDSRAYWLPESGEGAQLTEDDSWAGQMIASGALTEEEAERHPNAHVITAWLGADATDVEPHVRTLTPDTPGVLLVCSDGLWNYFPDPARLAAAAPAAASEPLEAARTLTRLANEAGGRDNITVVVIPLRPHTPPPAPPTQEPSR</sequence>
<evidence type="ECO:0000313" key="2">
    <source>
        <dbReference type="EMBL" id="GLY74066.1"/>
    </source>
</evidence>
<dbReference type="PROSITE" id="PS51746">
    <property type="entry name" value="PPM_2"/>
    <property type="match status" value="1"/>
</dbReference>
<evidence type="ECO:0000259" key="1">
    <source>
        <dbReference type="PROSITE" id="PS51746"/>
    </source>
</evidence>
<gene>
    <name evidence="2" type="ORF">Airi01_023330</name>
</gene>
<dbReference type="SUPFAM" id="SSF81606">
    <property type="entry name" value="PP2C-like"/>
    <property type="match status" value="1"/>
</dbReference>
<name>A0A9W6RE13_9ACTN</name>
<dbReference type="InterPro" id="IPR001932">
    <property type="entry name" value="PPM-type_phosphatase-like_dom"/>
</dbReference>
<dbReference type="InterPro" id="IPR036457">
    <property type="entry name" value="PPM-type-like_dom_sf"/>
</dbReference>
<dbReference type="Pfam" id="PF13672">
    <property type="entry name" value="PP2C_2"/>
    <property type="match status" value="1"/>
</dbReference>
<dbReference type="CDD" id="cd00143">
    <property type="entry name" value="PP2Cc"/>
    <property type="match status" value="1"/>
</dbReference>
<protein>
    <recommendedName>
        <fullName evidence="1">PPM-type phosphatase domain-containing protein</fullName>
    </recommendedName>
</protein>
<dbReference type="EMBL" id="BSTJ01000002">
    <property type="protein sequence ID" value="GLY74066.1"/>
    <property type="molecule type" value="Genomic_DNA"/>
</dbReference>
<comment type="caution">
    <text evidence="2">The sequence shown here is derived from an EMBL/GenBank/DDBJ whole genome shotgun (WGS) entry which is preliminary data.</text>
</comment>